<feature type="compositionally biased region" description="Polar residues" evidence="1">
    <location>
        <begin position="11"/>
        <end position="36"/>
    </location>
</feature>
<feature type="region of interest" description="Disordered" evidence="1">
    <location>
        <begin position="785"/>
        <end position="834"/>
    </location>
</feature>
<keyword evidence="2" id="KW-0812">Transmembrane</keyword>
<evidence type="ECO:0000256" key="1">
    <source>
        <dbReference type="SAM" id="MobiDB-lite"/>
    </source>
</evidence>
<feature type="compositionally biased region" description="Polar residues" evidence="1">
    <location>
        <begin position="734"/>
        <end position="764"/>
    </location>
</feature>
<accession>A0A9P4NUK7</accession>
<feature type="compositionally biased region" description="Polar residues" evidence="1">
    <location>
        <begin position="868"/>
        <end position="882"/>
    </location>
</feature>
<evidence type="ECO:0000313" key="4">
    <source>
        <dbReference type="Proteomes" id="UP000800235"/>
    </source>
</evidence>
<gene>
    <name evidence="3" type="ORF">EJ08DRAFT_659621</name>
</gene>
<evidence type="ECO:0000313" key="3">
    <source>
        <dbReference type="EMBL" id="KAF2431940.1"/>
    </source>
</evidence>
<dbReference type="Proteomes" id="UP000800235">
    <property type="component" value="Unassembled WGS sequence"/>
</dbReference>
<sequence length="924" mass="104082">MGLHFRGESGANLTGNATHTAPSSDLRNESPLSQYSRNDDVRASDDSGSLAKSTHSQPETFPTDLPERPQGTNRPQGTSIFSRVGAKIKSQVDPAAIFHLLDFRPWFYPFTWKKYGVLLMLACIIAGIVVSDHYTKWITKSMAITRSYMLPVLIISVCAEPLIIMIILPVAKVPDIPQHEVNNNLNLESDLEKSEKTIIPHGPFESALVIPCHDTDHQAMRTTIDSALPHFRPQDIYIVDNGRSKYPSHPDGNFREYIRSIHPDIEYMWSPIGSKNAAQLVGALAARNKGYKYLLSVDDDVCIPKNFSAPTEMIDDKFKAVAYPIKAMDAKCEVPLFLVAWQDVEYRLSGLSKLAEDRLCGVQFPHGAGWFVELDTFIELMEFYHPMDFIAEDCNAGLGIAKMGKGIRFDARCYLATEVPTTFFGSGLNWWKQRQKSWEMGRHGRIFAFIRAFLFSMPPRMTVQGILWHKFSFFYLICTILIDWLRVPVIVALGRTSTWWRNCLLLMLFSALPPMAYNYWKCRRRADMQIRFWAGLTYPWYKQLYLFVALAGAIRWAGYFLGGHQAPPTIQQMLKAKDERCFWLDPRFKENPAYLADEAEAIEAAKKAGQDPMERPTDGTSENSPLRPDFLLEPPSATYSSAATRSIELELPRPSSSRAGSRPRGSPSMDPFADSRPTSPLPIFEASNDRNALSQETLITNPFADPKSSPAPSPRMEYNRLLSDPEPRPRSPRGHSTFQKRPTFSQQRSYAAFPSSQPLQFRPYNQNLLGSPLMAPSPHGSPANSYPFFDTTVGDSNFKPQKSRHTSLRLPQSNMSSSSTLVPTSLTTPGLRTSASSDSLEAALMMQNKSVINNGHDSSRENNPEAHSYSNHHNFSLPSPTEQKMAGGADGPEYNRFSWDECSNGHMQMPDPHIQQAYQDRRYL</sequence>
<name>A0A9P4NUK7_9PEZI</name>
<feature type="region of interest" description="Disordered" evidence="1">
    <location>
        <begin position="606"/>
        <end position="685"/>
    </location>
</feature>
<keyword evidence="4" id="KW-1185">Reference proteome</keyword>
<feature type="transmembrane region" description="Helical" evidence="2">
    <location>
        <begin position="473"/>
        <end position="493"/>
    </location>
</feature>
<evidence type="ECO:0000256" key="2">
    <source>
        <dbReference type="SAM" id="Phobius"/>
    </source>
</evidence>
<dbReference type="InterPro" id="IPR029044">
    <property type="entry name" value="Nucleotide-diphossugar_trans"/>
</dbReference>
<dbReference type="AlphaFoldDB" id="A0A9P4NUK7"/>
<reference evidence="3" key="1">
    <citation type="journal article" date="2020" name="Stud. Mycol.">
        <title>101 Dothideomycetes genomes: a test case for predicting lifestyles and emergence of pathogens.</title>
        <authorList>
            <person name="Haridas S."/>
            <person name="Albert R."/>
            <person name="Binder M."/>
            <person name="Bloem J."/>
            <person name="Labutti K."/>
            <person name="Salamov A."/>
            <person name="Andreopoulos B."/>
            <person name="Baker S."/>
            <person name="Barry K."/>
            <person name="Bills G."/>
            <person name="Bluhm B."/>
            <person name="Cannon C."/>
            <person name="Castanera R."/>
            <person name="Culley D."/>
            <person name="Daum C."/>
            <person name="Ezra D."/>
            <person name="Gonzalez J."/>
            <person name="Henrissat B."/>
            <person name="Kuo A."/>
            <person name="Liang C."/>
            <person name="Lipzen A."/>
            <person name="Lutzoni F."/>
            <person name="Magnuson J."/>
            <person name="Mondo S."/>
            <person name="Nolan M."/>
            <person name="Ohm R."/>
            <person name="Pangilinan J."/>
            <person name="Park H.-J."/>
            <person name="Ramirez L."/>
            <person name="Alfaro M."/>
            <person name="Sun H."/>
            <person name="Tritt A."/>
            <person name="Yoshinaga Y."/>
            <person name="Zwiers L.-H."/>
            <person name="Turgeon B."/>
            <person name="Goodwin S."/>
            <person name="Spatafora J."/>
            <person name="Crous P."/>
            <person name="Grigoriev I."/>
        </authorList>
    </citation>
    <scope>NUCLEOTIDE SEQUENCE</scope>
    <source>
        <strain evidence="3">CBS 130266</strain>
    </source>
</reference>
<organism evidence="3 4">
    <name type="scientific">Tothia fuscella</name>
    <dbReference type="NCBI Taxonomy" id="1048955"/>
    <lineage>
        <taxon>Eukaryota</taxon>
        <taxon>Fungi</taxon>
        <taxon>Dikarya</taxon>
        <taxon>Ascomycota</taxon>
        <taxon>Pezizomycotina</taxon>
        <taxon>Dothideomycetes</taxon>
        <taxon>Pleosporomycetidae</taxon>
        <taxon>Venturiales</taxon>
        <taxon>Cylindrosympodiaceae</taxon>
        <taxon>Tothia</taxon>
    </lineage>
</organism>
<feature type="compositionally biased region" description="Polar residues" evidence="1">
    <location>
        <begin position="46"/>
        <end position="60"/>
    </location>
</feature>
<protein>
    <submittedName>
        <fullName evidence="3">Uncharacterized protein</fullName>
    </submittedName>
</protein>
<feature type="transmembrane region" description="Helical" evidence="2">
    <location>
        <begin position="115"/>
        <end position="135"/>
    </location>
</feature>
<feature type="transmembrane region" description="Helical" evidence="2">
    <location>
        <begin position="540"/>
        <end position="561"/>
    </location>
</feature>
<feature type="transmembrane region" description="Helical" evidence="2">
    <location>
        <begin position="147"/>
        <end position="168"/>
    </location>
</feature>
<feature type="compositionally biased region" description="Low complexity" evidence="1">
    <location>
        <begin position="816"/>
        <end position="829"/>
    </location>
</feature>
<feature type="transmembrane region" description="Helical" evidence="2">
    <location>
        <begin position="499"/>
        <end position="520"/>
    </location>
</feature>
<feature type="region of interest" description="Disordered" evidence="1">
    <location>
        <begin position="852"/>
        <end position="897"/>
    </location>
</feature>
<dbReference type="OrthoDB" id="2590398at2759"/>
<dbReference type="Gene3D" id="3.90.550.10">
    <property type="entry name" value="Spore Coat Polysaccharide Biosynthesis Protein SpsA, Chain A"/>
    <property type="match status" value="1"/>
</dbReference>
<dbReference type="EMBL" id="MU007029">
    <property type="protein sequence ID" value="KAF2431940.1"/>
    <property type="molecule type" value="Genomic_DNA"/>
</dbReference>
<keyword evidence="2" id="KW-0472">Membrane</keyword>
<feature type="region of interest" description="Disordered" evidence="1">
    <location>
        <begin position="700"/>
        <end position="764"/>
    </location>
</feature>
<feature type="compositionally biased region" description="Low complexity" evidence="1">
    <location>
        <begin position="652"/>
        <end position="668"/>
    </location>
</feature>
<keyword evidence="2" id="KW-1133">Transmembrane helix</keyword>
<proteinExistence type="predicted"/>
<feature type="region of interest" description="Disordered" evidence="1">
    <location>
        <begin position="1"/>
        <end position="78"/>
    </location>
</feature>
<dbReference type="SUPFAM" id="SSF53448">
    <property type="entry name" value="Nucleotide-diphospho-sugar transferases"/>
    <property type="match status" value="1"/>
</dbReference>
<comment type="caution">
    <text evidence="3">The sequence shown here is derived from an EMBL/GenBank/DDBJ whole genome shotgun (WGS) entry which is preliminary data.</text>
</comment>
<feature type="compositionally biased region" description="Basic and acidic residues" evidence="1">
    <location>
        <begin position="606"/>
        <end position="617"/>
    </location>
</feature>